<keyword evidence="1" id="KW-1277">Toxin-antitoxin system</keyword>
<dbReference type="STRING" id="1802727.A2937_04070"/>
<protein>
    <recommendedName>
        <fullName evidence="4">Plasmid stabilization protein</fullName>
    </recommendedName>
</protein>
<dbReference type="Gene3D" id="3.30.2310.20">
    <property type="entry name" value="RelE-like"/>
    <property type="match status" value="1"/>
</dbReference>
<accession>A0A1G2SE85</accession>
<dbReference type="EMBL" id="MHUW01000019">
    <property type="protein sequence ID" value="OHA83320.1"/>
    <property type="molecule type" value="Genomic_DNA"/>
</dbReference>
<evidence type="ECO:0000313" key="3">
    <source>
        <dbReference type="Proteomes" id="UP000177987"/>
    </source>
</evidence>
<evidence type="ECO:0000313" key="2">
    <source>
        <dbReference type="EMBL" id="OHA83320.1"/>
    </source>
</evidence>
<evidence type="ECO:0008006" key="4">
    <source>
        <dbReference type="Google" id="ProtNLM"/>
    </source>
</evidence>
<gene>
    <name evidence="2" type="ORF">A2937_04070</name>
</gene>
<dbReference type="AlphaFoldDB" id="A0A1G2SE85"/>
<dbReference type="Proteomes" id="UP000177987">
    <property type="component" value="Unassembled WGS sequence"/>
</dbReference>
<dbReference type="NCBIfam" id="TIGR02385">
    <property type="entry name" value="RelE_StbE"/>
    <property type="match status" value="1"/>
</dbReference>
<dbReference type="InterPro" id="IPR004386">
    <property type="entry name" value="Toxin_YafQ-like"/>
</dbReference>
<sequence>MKEKFYERLTLFIKDPHYSLLNNHALGGKWVGCRSINVTGDIRAVFEEIDSEHIEFVDIGSHSELYS</sequence>
<organism evidence="2 3">
    <name type="scientific">Candidatus Yonathbacteria bacterium RIFCSPLOWO2_01_FULL_47_33b</name>
    <dbReference type="NCBI Taxonomy" id="1802727"/>
    <lineage>
        <taxon>Bacteria</taxon>
        <taxon>Candidatus Yonathiibacteriota</taxon>
    </lineage>
</organism>
<dbReference type="SUPFAM" id="SSF143011">
    <property type="entry name" value="RelE-like"/>
    <property type="match status" value="1"/>
</dbReference>
<dbReference type="Pfam" id="PF15738">
    <property type="entry name" value="YafQ_toxin"/>
    <property type="match status" value="1"/>
</dbReference>
<proteinExistence type="predicted"/>
<reference evidence="2 3" key="1">
    <citation type="journal article" date="2016" name="Nat. Commun.">
        <title>Thousands of microbial genomes shed light on interconnected biogeochemical processes in an aquifer system.</title>
        <authorList>
            <person name="Anantharaman K."/>
            <person name="Brown C.T."/>
            <person name="Hug L.A."/>
            <person name="Sharon I."/>
            <person name="Castelle C.J."/>
            <person name="Probst A.J."/>
            <person name="Thomas B.C."/>
            <person name="Singh A."/>
            <person name="Wilkins M.J."/>
            <person name="Karaoz U."/>
            <person name="Brodie E.L."/>
            <person name="Williams K.H."/>
            <person name="Hubbard S.S."/>
            <person name="Banfield J.F."/>
        </authorList>
    </citation>
    <scope>NUCLEOTIDE SEQUENCE [LARGE SCALE GENOMIC DNA]</scope>
</reference>
<evidence type="ECO:0000256" key="1">
    <source>
        <dbReference type="ARBA" id="ARBA00022649"/>
    </source>
</evidence>
<name>A0A1G2SE85_9BACT</name>
<comment type="caution">
    <text evidence="2">The sequence shown here is derived from an EMBL/GenBank/DDBJ whole genome shotgun (WGS) entry which is preliminary data.</text>
</comment>
<dbReference type="InterPro" id="IPR007712">
    <property type="entry name" value="RelE/ParE_toxin"/>
</dbReference>
<dbReference type="InterPro" id="IPR035093">
    <property type="entry name" value="RelE/ParE_toxin_dom_sf"/>
</dbReference>